<comment type="caution">
    <text evidence="2">The sequence shown here is derived from an EMBL/GenBank/DDBJ whole genome shotgun (WGS) entry which is preliminary data.</text>
</comment>
<dbReference type="Gene3D" id="3.30.420.10">
    <property type="entry name" value="Ribonuclease H-like superfamily/Ribonuclease H"/>
    <property type="match status" value="1"/>
</dbReference>
<dbReference type="InterPro" id="IPR012337">
    <property type="entry name" value="RNaseH-like_sf"/>
</dbReference>
<sequence>MKEKHATFTTQQVGELILVGNFPLLSTRFSHVNVDVIGPQSTVGGMTYLLTCVDRVTRWPDAFPVPDQSADTIALAFWLEWISRFGVPKKVISDRGTNFQSNLFSSLSKFLCAEQTRTNAYHPQNNAALDRFHIHLKSALIFLKTGWTLFRWCYSASERVLKYTNSSPEDYVQYLQTFLEDIHEFARCRVNIAMEKMKIRYNTKAAGH</sequence>
<proteinExistence type="predicted"/>
<name>A0A4Y2DMF6_ARAVE</name>
<dbReference type="PROSITE" id="PS50994">
    <property type="entry name" value="INTEGRASE"/>
    <property type="match status" value="1"/>
</dbReference>
<dbReference type="Pfam" id="PF00665">
    <property type="entry name" value="rve"/>
    <property type="match status" value="1"/>
</dbReference>
<dbReference type="Proteomes" id="UP000499080">
    <property type="component" value="Unassembled WGS sequence"/>
</dbReference>
<organism evidence="2 3">
    <name type="scientific">Araneus ventricosus</name>
    <name type="common">Orbweaver spider</name>
    <name type="synonym">Epeira ventricosa</name>
    <dbReference type="NCBI Taxonomy" id="182803"/>
    <lineage>
        <taxon>Eukaryota</taxon>
        <taxon>Metazoa</taxon>
        <taxon>Ecdysozoa</taxon>
        <taxon>Arthropoda</taxon>
        <taxon>Chelicerata</taxon>
        <taxon>Arachnida</taxon>
        <taxon>Araneae</taxon>
        <taxon>Araneomorphae</taxon>
        <taxon>Entelegynae</taxon>
        <taxon>Araneoidea</taxon>
        <taxon>Araneidae</taxon>
        <taxon>Araneus</taxon>
    </lineage>
</organism>
<dbReference type="PANTHER" id="PTHR37984">
    <property type="entry name" value="PROTEIN CBG26694"/>
    <property type="match status" value="1"/>
</dbReference>
<reference evidence="2 3" key="1">
    <citation type="journal article" date="2019" name="Sci. Rep.">
        <title>Orb-weaving spider Araneus ventricosus genome elucidates the spidroin gene catalogue.</title>
        <authorList>
            <person name="Kono N."/>
            <person name="Nakamura H."/>
            <person name="Ohtoshi R."/>
            <person name="Moran D.A.P."/>
            <person name="Shinohara A."/>
            <person name="Yoshida Y."/>
            <person name="Fujiwara M."/>
            <person name="Mori M."/>
            <person name="Tomita M."/>
            <person name="Arakawa K."/>
        </authorList>
    </citation>
    <scope>NUCLEOTIDE SEQUENCE [LARGE SCALE GENOMIC DNA]</scope>
</reference>
<dbReference type="AlphaFoldDB" id="A0A4Y2DMF6"/>
<evidence type="ECO:0000313" key="3">
    <source>
        <dbReference type="Proteomes" id="UP000499080"/>
    </source>
</evidence>
<dbReference type="InterPro" id="IPR050951">
    <property type="entry name" value="Retrovirus_Pol_polyprotein"/>
</dbReference>
<dbReference type="InterPro" id="IPR001584">
    <property type="entry name" value="Integrase_cat-core"/>
</dbReference>
<protein>
    <recommendedName>
        <fullName evidence="1">Integrase catalytic domain-containing protein</fullName>
    </recommendedName>
</protein>
<dbReference type="PANTHER" id="PTHR37984:SF15">
    <property type="entry name" value="INTEGRASE CATALYTIC DOMAIN-CONTAINING PROTEIN"/>
    <property type="match status" value="1"/>
</dbReference>
<dbReference type="InterPro" id="IPR036397">
    <property type="entry name" value="RNaseH_sf"/>
</dbReference>
<dbReference type="OrthoDB" id="413122at2759"/>
<dbReference type="EMBL" id="BGPR01000379">
    <property type="protein sequence ID" value="GBM16835.1"/>
    <property type="molecule type" value="Genomic_DNA"/>
</dbReference>
<dbReference type="GO" id="GO:0003676">
    <property type="term" value="F:nucleic acid binding"/>
    <property type="evidence" value="ECO:0007669"/>
    <property type="project" value="InterPro"/>
</dbReference>
<dbReference type="GO" id="GO:0015074">
    <property type="term" value="P:DNA integration"/>
    <property type="evidence" value="ECO:0007669"/>
    <property type="project" value="InterPro"/>
</dbReference>
<evidence type="ECO:0000259" key="1">
    <source>
        <dbReference type="PROSITE" id="PS50994"/>
    </source>
</evidence>
<dbReference type="SUPFAM" id="SSF53098">
    <property type="entry name" value="Ribonuclease H-like"/>
    <property type="match status" value="1"/>
</dbReference>
<evidence type="ECO:0000313" key="2">
    <source>
        <dbReference type="EMBL" id="GBM16835.1"/>
    </source>
</evidence>
<feature type="domain" description="Integrase catalytic" evidence="1">
    <location>
        <begin position="19"/>
        <end position="208"/>
    </location>
</feature>
<keyword evidence="3" id="KW-1185">Reference proteome</keyword>
<accession>A0A4Y2DMF6</accession>
<gene>
    <name evidence="2" type="ORF">AVEN_9414_1</name>
</gene>